<evidence type="ECO:0000256" key="3">
    <source>
        <dbReference type="ARBA" id="ARBA00022801"/>
    </source>
</evidence>
<comment type="caution">
    <text evidence="12">The sequence shown here is derived from an EMBL/GenBank/DDBJ whole genome shotgun (WGS) entry which is preliminary data.</text>
</comment>
<keyword evidence="2 9" id="KW-0227">DNA damage</keyword>
<dbReference type="CDD" id="cd18809">
    <property type="entry name" value="SF1_C_RecD"/>
    <property type="match status" value="1"/>
</dbReference>
<dbReference type="EMBL" id="JACGCM010001059">
    <property type="protein sequence ID" value="KAF6162037.1"/>
    <property type="molecule type" value="Genomic_DNA"/>
</dbReference>
<evidence type="ECO:0000256" key="5">
    <source>
        <dbReference type="ARBA" id="ARBA00022840"/>
    </source>
</evidence>
<dbReference type="InterPro" id="IPR010285">
    <property type="entry name" value="DNA_helicase_pif1-like_DEAD"/>
</dbReference>
<dbReference type="InterPro" id="IPR049163">
    <property type="entry name" value="Pif1-like_2B_dom"/>
</dbReference>
<evidence type="ECO:0000256" key="7">
    <source>
        <dbReference type="ARBA" id="ARBA00023204"/>
    </source>
</evidence>
<evidence type="ECO:0000256" key="2">
    <source>
        <dbReference type="ARBA" id="ARBA00022763"/>
    </source>
</evidence>
<dbReference type="InterPro" id="IPR051055">
    <property type="entry name" value="PIF1_helicase"/>
</dbReference>
<feature type="domain" description="DNA helicase Pif1-like 2B" evidence="11">
    <location>
        <begin position="370"/>
        <end position="407"/>
    </location>
</feature>
<dbReference type="GO" id="GO:0016787">
    <property type="term" value="F:hydrolase activity"/>
    <property type="evidence" value="ECO:0007669"/>
    <property type="project" value="UniProtKB-KW"/>
</dbReference>
<evidence type="ECO:0000256" key="4">
    <source>
        <dbReference type="ARBA" id="ARBA00022806"/>
    </source>
</evidence>
<evidence type="ECO:0000256" key="9">
    <source>
        <dbReference type="RuleBase" id="RU363044"/>
    </source>
</evidence>
<keyword evidence="4 9" id="KW-0347">Helicase</keyword>
<dbReference type="GO" id="GO:0006310">
    <property type="term" value="P:DNA recombination"/>
    <property type="evidence" value="ECO:0007669"/>
    <property type="project" value="UniProtKB-KW"/>
</dbReference>
<keyword evidence="3 9" id="KW-0378">Hydrolase</keyword>
<dbReference type="PANTHER" id="PTHR47642">
    <property type="entry name" value="ATP-DEPENDENT DNA HELICASE"/>
    <property type="match status" value="1"/>
</dbReference>
<keyword evidence="9" id="KW-0233">DNA recombination</keyword>
<dbReference type="EC" id="5.6.2.3" evidence="9"/>
<name>A0A7J7N4I5_9MAGN</name>
<dbReference type="PANTHER" id="PTHR47642:SF5">
    <property type="entry name" value="ATP-DEPENDENT DNA HELICASE"/>
    <property type="match status" value="1"/>
</dbReference>
<dbReference type="GO" id="GO:0043139">
    <property type="term" value="F:5'-3' DNA helicase activity"/>
    <property type="evidence" value="ECO:0007669"/>
    <property type="project" value="UniProtKB-EC"/>
</dbReference>
<evidence type="ECO:0000256" key="6">
    <source>
        <dbReference type="ARBA" id="ARBA00023125"/>
    </source>
</evidence>
<accession>A0A7J7N4I5</accession>
<dbReference type="GO" id="GO:0005524">
    <property type="term" value="F:ATP binding"/>
    <property type="evidence" value="ECO:0007669"/>
    <property type="project" value="UniProtKB-KW"/>
</dbReference>
<dbReference type="SUPFAM" id="SSF52540">
    <property type="entry name" value="P-loop containing nucleoside triphosphate hydrolases"/>
    <property type="match status" value="2"/>
</dbReference>
<comment type="cofactor">
    <cofactor evidence="9">
        <name>Mg(2+)</name>
        <dbReference type="ChEBI" id="CHEBI:18420"/>
    </cofactor>
</comment>
<dbReference type="OrthoDB" id="272985at2759"/>
<proteinExistence type="inferred from homology"/>
<reference evidence="12 13" key="1">
    <citation type="journal article" date="2020" name="IScience">
        <title>Genome Sequencing of the Endangered Kingdonia uniflora (Circaeasteraceae, Ranunculales) Reveals Potential Mechanisms of Evolutionary Specialization.</title>
        <authorList>
            <person name="Sun Y."/>
            <person name="Deng T."/>
            <person name="Zhang A."/>
            <person name="Moore M.J."/>
            <person name="Landis J.B."/>
            <person name="Lin N."/>
            <person name="Zhang H."/>
            <person name="Zhang X."/>
            <person name="Huang J."/>
            <person name="Zhang X."/>
            <person name="Sun H."/>
            <person name="Wang H."/>
        </authorList>
    </citation>
    <scope>NUCLEOTIDE SEQUENCE [LARGE SCALE GENOMIC DNA]</scope>
    <source>
        <strain evidence="12">TB1705</strain>
        <tissue evidence="12">Leaf</tissue>
    </source>
</reference>
<keyword evidence="1 9" id="KW-0547">Nucleotide-binding</keyword>
<dbReference type="Pfam" id="PF21530">
    <property type="entry name" value="Pif1_2B_dom"/>
    <property type="match status" value="1"/>
</dbReference>
<protein>
    <recommendedName>
        <fullName evidence="9">ATP-dependent DNA helicase</fullName>
        <ecNumber evidence="9">5.6.2.3</ecNumber>
    </recommendedName>
</protein>
<keyword evidence="8" id="KW-0413">Isomerase</keyword>
<evidence type="ECO:0000313" key="13">
    <source>
        <dbReference type="Proteomes" id="UP000541444"/>
    </source>
</evidence>
<feature type="domain" description="DNA helicase Pif1-like DEAD-box helicase" evidence="10">
    <location>
        <begin position="135"/>
        <end position="301"/>
    </location>
</feature>
<keyword evidence="7 9" id="KW-0234">DNA repair</keyword>
<dbReference type="AlphaFoldDB" id="A0A7J7N4I5"/>
<dbReference type="Pfam" id="PF05970">
    <property type="entry name" value="PIF1"/>
    <property type="match status" value="1"/>
</dbReference>
<dbReference type="GO" id="GO:0000723">
    <property type="term" value="P:telomere maintenance"/>
    <property type="evidence" value="ECO:0007669"/>
    <property type="project" value="InterPro"/>
</dbReference>
<keyword evidence="13" id="KW-1185">Reference proteome</keyword>
<organism evidence="12 13">
    <name type="scientific">Kingdonia uniflora</name>
    <dbReference type="NCBI Taxonomy" id="39325"/>
    <lineage>
        <taxon>Eukaryota</taxon>
        <taxon>Viridiplantae</taxon>
        <taxon>Streptophyta</taxon>
        <taxon>Embryophyta</taxon>
        <taxon>Tracheophyta</taxon>
        <taxon>Spermatophyta</taxon>
        <taxon>Magnoliopsida</taxon>
        <taxon>Ranunculales</taxon>
        <taxon>Circaeasteraceae</taxon>
        <taxon>Kingdonia</taxon>
    </lineage>
</organism>
<dbReference type="Gene3D" id="3.40.50.300">
    <property type="entry name" value="P-loop containing nucleotide triphosphate hydrolases"/>
    <property type="match status" value="1"/>
</dbReference>
<comment type="catalytic activity">
    <reaction evidence="9">
        <text>ATP + H2O = ADP + phosphate + H(+)</text>
        <dbReference type="Rhea" id="RHEA:13065"/>
        <dbReference type="ChEBI" id="CHEBI:15377"/>
        <dbReference type="ChEBI" id="CHEBI:15378"/>
        <dbReference type="ChEBI" id="CHEBI:30616"/>
        <dbReference type="ChEBI" id="CHEBI:43474"/>
        <dbReference type="ChEBI" id="CHEBI:456216"/>
        <dbReference type="EC" id="5.6.2.3"/>
    </reaction>
</comment>
<sequence>METSMRFLPFAKNRFYSLKAVQKVPILQADSIFISIFNNSFATSKFSPNIKNDILNYERSRITNALKNSIIPFSPYMGMKAQKKYMNVQYAPSNFLVPRTKYQVPKHLKFIRTVEESNKSSFHLLSTKPDSKQKQILNAISEGKSVFITGSAGTGIAACALSGQILHSFAGVRSGEYERDYLWNQVAGNIPASNRWKYAKALIIDEISMISGTLFDDLDCIAKKIRCNNAPWGGIQLIVSGDFFHLPPIDKRRYEKWDDVKEFVFEANCWNDSFDMQVELTQVYRQGEPQFIKLLQEIRRGFWDTHLLEVLNQCCKTLKKPSVEMPRLYPLNEDVSKVNAENLARLGRKIETYKASDDGVYPWINQLKIGMALDKLEICVGARVMLIKNMDFEEGMVNGAVGKIVNFVKRKGDSCQFPKVLFDSGIVRVICWEKWYVIDGDEVMATRKQIPLRLAYALSVRKCQGMTIDCLEADLSKAFGYGMVYVVLSRVKSLDGLHLIGFDLLKIKAHPKVTGFYNSPFLNEYFVRYL</sequence>
<dbReference type="InterPro" id="IPR027417">
    <property type="entry name" value="P-loop_NTPase"/>
</dbReference>
<dbReference type="GO" id="GO:0006281">
    <property type="term" value="P:DNA repair"/>
    <property type="evidence" value="ECO:0007669"/>
    <property type="project" value="UniProtKB-KW"/>
</dbReference>
<comment type="similarity">
    <text evidence="9">Belongs to the helicase family.</text>
</comment>
<evidence type="ECO:0000259" key="10">
    <source>
        <dbReference type="Pfam" id="PF05970"/>
    </source>
</evidence>
<evidence type="ECO:0000313" key="12">
    <source>
        <dbReference type="EMBL" id="KAF6162037.1"/>
    </source>
</evidence>
<evidence type="ECO:0000259" key="11">
    <source>
        <dbReference type="Pfam" id="PF21530"/>
    </source>
</evidence>
<gene>
    <name evidence="12" type="ORF">GIB67_002626</name>
</gene>
<evidence type="ECO:0000256" key="1">
    <source>
        <dbReference type="ARBA" id="ARBA00022741"/>
    </source>
</evidence>
<dbReference type="Proteomes" id="UP000541444">
    <property type="component" value="Unassembled WGS sequence"/>
</dbReference>
<evidence type="ECO:0000256" key="8">
    <source>
        <dbReference type="ARBA" id="ARBA00023235"/>
    </source>
</evidence>
<keyword evidence="5 9" id="KW-0067">ATP-binding</keyword>
<keyword evidence="6" id="KW-0238">DNA-binding</keyword>